<keyword evidence="1" id="KW-0812">Transmembrane</keyword>
<comment type="caution">
    <text evidence="2">The sequence shown here is derived from an EMBL/GenBank/DDBJ whole genome shotgun (WGS) entry which is preliminary data.</text>
</comment>
<dbReference type="Proteomes" id="UP000813427">
    <property type="component" value="Unassembled WGS sequence"/>
</dbReference>
<feature type="transmembrane region" description="Helical" evidence="1">
    <location>
        <begin position="113"/>
        <end position="132"/>
    </location>
</feature>
<dbReference type="EMBL" id="JAGPXF010000004">
    <property type="protein sequence ID" value="KAH7246108.1"/>
    <property type="molecule type" value="Genomic_DNA"/>
</dbReference>
<proteinExistence type="predicted"/>
<keyword evidence="1" id="KW-0472">Membrane</keyword>
<accession>A0A8K0RY12</accession>
<keyword evidence="3" id="KW-1185">Reference proteome</keyword>
<dbReference type="AlphaFoldDB" id="A0A8K0RY12"/>
<evidence type="ECO:0000313" key="2">
    <source>
        <dbReference type="EMBL" id="KAH7246108.1"/>
    </source>
</evidence>
<keyword evidence="1" id="KW-1133">Transmembrane helix</keyword>
<name>A0A8K0RY12_9HYPO</name>
<sequence length="217" mass="24351">MALRRYSDSVAFILSLSRSGRLGEVSYSYCGGKVWGWPRACTTLSLSKRNETGLSVELAKNLTYHSRPLFIRFRSHNIPLRRNLNFRRRHVFLETLEAGTTWRLQCSATAFSTVRLLCVCAFFSCFFFRIALSLCFDAAGPGPGLTWSVASCLVLLTRRSDISHSTCVPRILVVSFEPGSLPEQLRLAQICMMSHGACQGLLCHACLYCRFCCNEQG</sequence>
<reference evidence="2" key="1">
    <citation type="journal article" date="2021" name="Nat. Commun.">
        <title>Genetic determinants of endophytism in the Arabidopsis root mycobiome.</title>
        <authorList>
            <person name="Mesny F."/>
            <person name="Miyauchi S."/>
            <person name="Thiergart T."/>
            <person name="Pickel B."/>
            <person name="Atanasova L."/>
            <person name="Karlsson M."/>
            <person name="Huettel B."/>
            <person name="Barry K.W."/>
            <person name="Haridas S."/>
            <person name="Chen C."/>
            <person name="Bauer D."/>
            <person name="Andreopoulos W."/>
            <person name="Pangilinan J."/>
            <person name="LaButti K."/>
            <person name="Riley R."/>
            <person name="Lipzen A."/>
            <person name="Clum A."/>
            <person name="Drula E."/>
            <person name="Henrissat B."/>
            <person name="Kohler A."/>
            <person name="Grigoriev I.V."/>
            <person name="Martin F.M."/>
            <person name="Hacquard S."/>
        </authorList>
    </citation>
    <scope>NUCLEOTIDE SEQUENCE</scope>
    <source>
        <strain evidence="2">MPI-SDFR-AT-0068</strain>
    </source>
</reference>
<evidence type="ECO:0000313" key="3">
    <source>
        <dbReference type="Proteomes" id="UP000813427"/>
    </source>
</evidence>
<organism evidence="2 3">
    <name type="scientific">Fusarium tricinctum</name>
    <dbReference type="NCBI Taxonomy" id="61284"/>
    <lineage>
        <taxon>Eukaryota</taxon>
        <taxon>Fungi</taxon>
        <taxon>Dikarya</taxon>
        <taxon>Ascomycota</taxon>
        <taxon>Pezizomycotina</taxon>
        <taxon>Sordariomycetes</taxon>
        <taxon>Hypocreomycetidae</taxon>
        <taxon>Hypocreales</taxon>
        <taxon>Nectriaceae</taxon>
        <taxon>Fusarium</taxon>
        <taxon>Fusarium tricinctum species complex</taxon>
    </lineage>
</organism>
<gene>
    <name evidence="2" type="ORF">BKA59DRAFT_187539</name>
</gene>
<evidence type="ECO:0000256" key="1">
    <source>
        <dbReference type="SAM" id="Phobius"/>
    </source>
</evidence>
<protein>
    <submittedName>
        <fullName evidence="2">Uncharacterized protein</fullName>
    </submittedName>
</protein>